<comment type="caution">
    <text evidence="1">The sequence shown here is derived from an EMBL/GenBank/DDBJ whole genome shotgun (WGS) entry which is preliminary data.</text>
</comment>
<keyword evidence="3" id="KW-1185">Reference proteome</keyword>
<dbReference type="EMBL" id="VMBF01000003">
    <property type="protein sequence ID" value="TSJ79900.1"/>
    <property type="molecule type" value="Genomic_DNA"/>
</dbReference>
<accession>A0A5M7B867</accession>
<name>A0A5M7B867_9FLAO</name>
<proteinExistence type="predicted"/>
<gene>
    <name evidence="1" type="ORF">F2B50_06755</name>
    <name evidence="2" type="ORF">FPF71_06755</name>
</gene>
<organism evidence="1 4">
    <name type="scientific">Algibacter amylolyticus</name>
    <dbReference type="NCBI Taxonomy" id="1608400"/>
    <lineage>
        <taxon>Bacteria</taxon>
        <taxon>Pseudomonadati</taxon>
        <taxon>Bacteroidota</taxon>
        <taxon>Flavobacteriia</taxon>
        <taxon>Flavobacteriales</taxon>
        <taxon>Flavobacteriaceae</taxon>
        <taxon>Algibacter</taxon>
    </lineage>
</organism>
<reference evidence="1" key="3">
    <citation type="submission" date="2019-09" db="EMBL/GenBank/DDBJ databases">
        <authorList>
            <person name="Zhang D.-C."/>
        </authorList>
    </citation>
    <scope>NUCLEOTIDE SEQUENCE</scope>
    <source>
        <strain evidence="1">RU-4-M-4</strain>
    </source>
</reference>
<dbReference type="OrthoDB" id="1155965at2"/>
<sequence>MSEDLEIINLTKSKLREHIENNTFWKSGVAPMAKSKAIWLVSNNRIEEEDSCGILAWENSEMVAFIYMFPDLINTTDQPSKKVYWMIDWWVVKRYKDSILGTYIYDYAVKLVQNQVVIKGYTENVQEFYDKRPFSVIASRLRHTIFFSLDRSMLLGRFPFLKPIKFLMDIIDGLTGKIVRFINRNKLGKKTEALTYEFINELDKATWDFIKPLCTKDLILKTKDYVNWQLSNTQYLQVPVNHKRPYTNLQPGVSDNIRIHNLKIMKNDVVIGFLSYIINYNEFNVKYFLVEDPDNYDLCVDVLMENLLKSKRNFIFTDDTELSDNLNKRYFTVFTHKVRKKGLVHNDTVFDYNSLTMFNRDGHFY</sequence>
<evidence type="ECO:0000313" key="3">
    <source>
        <dbReference type="Proteomes" id="UP000315145"/>
    </source>
</evidence>
<evidence type="ECO:0000313" key="2">
    <source>
        <dbReference type="EMBL" id="TSJ79900.1"/>
    </source>
</evidence>
<evidence type="ECO:0008006" key="5">
    <source>
        <dbReference type="Google" id="ProtNLM"/>
    </source>
</evidence>
<evidence type="ECO:0000313" key="4">
    <source>
        <dbReference type="Proteomes" id="UP000322315"/>
    </source>
</evidence>
<dbReference type="Proteomes" id="UP000315145">
    <property type="component" value="Unassembled WGS sequence"/>
</dbReference>
<evidence type="ECO:0000313" key="1">
    <source>
        <dbReference type="EMBL" id="KAA5825602.1"/>
    </source>
</evidence>
<dbReference type="Proteomes" id="UP000322315">
    <property type="component" value="Unassembled WGS sequence"/>
</dbReference>
<dbReference type="AlphaFoldDB" id="A0A5M7B867"/>
<dbReference type="EMBL" id="VWRS01000003">
    <property type="protein sequence ID" value="KAA5825602.1"/>
    <property type="molecule type" value="Genomic_DNA"/>
</dbReference>
<dbReference type="RefSeq" id="WP_144115923.1">
    <property type="nucleotide sequence ID" value="NZ_JACHGE010000003.1"/>
</dbReference>
<reference evidence="2 3" key="2">
    <citation type="submission" date="2019-07" db="EMBL/GenBank/DDBJ databases">
        <title>Algibacter marinivivus sp. nov., isolated from the surface of a marine red alga.</title>
        <authorList>
            <person name="Zhong X."/>
            <person name="Xu W."/>
            <person name="Zhang Y."/>
            <person name="Zhang Q."/>
            <person name="Du Z."/>
        </authorList>
    </citation>
    <scope>NUCLEOTIDE SEQUENCE [LARGE SCALE GENOMIC DNA]</scope>
    <source>
        <strain evidence="2 3">RU-4-M-4</strain>
    </source>
</reference>
<protein>
    <recommendedName>
        <fullName evidence="5">GNAT family N-acetyltransferase</fullName>
    </recommendedName>
</protein>
<reference evidence="1 4" key="1">
    <citation type="journal article" date="2015" name="Int. J. Syst. Evol. Microbiol.">
        <title>Algibacter amylolyticus sp. nov., isolated from intertidal sediment.</title>
        <authorList>
            <person name="Zhang D.C."/>
            <person name="Wu J."/>
            <person name="Neuner K."/>
            <person name="Yao J."/>
            <person name="Margesin R."/>
        </authorList>
    </citation>
    <scope>NUCLEOTIDE SEQUENCE [LARGE SCALE GENOMIC DNA]</scope>
    <source>
        <strain evidence="1 4">RU-4-M-4</strain>
    </source>
</reference>